<dbReference type="InterPro" id="IPR030231">
    <property type="entry name" value="Gpn2"/>
</dbReference>
<proteinExistence type="inferred from homology"/>
<name>A0ABR1XNS9_9PEZI</name>
<dbReference type="Proteomes" id="UP001456524">
    <property type="component" value="Unassembled WGS sequence"/>
</dbReference>
<evidence type="ECO:0000313" key="7">
    <source>
        <dbReference type="EMBL" id="KAK8161858.1"/>
    </source>
</evidence>
<feature type="region of interest" description="Disordered" evidence="6">
    <location>
        <begin position="212"/>
        <end position="234"/>
    </location>
</feature>
<dbReference type="SUPFAM" id="SSF52540">
    <property type="entry name" value="P-loop containing nucleoside triphosphate hydrolases"/>
    <property type="match status" value="1"/>
</dbReference>
<feature type="compositionally biased region" description="Basic and acidic residues" evidence="6">
    <location>
        <begin position="332"/>
        <end position="341"/>
    </location>
</feature>
<comment type="subunit">
    <text evidence="5">Binds to RNA polymerase II (RNAPII).</text>
</comment>
<keyword evidence="4 5" id="KW-0342">GTP-binding</keyword>
<evidence type="ECO:0000256" key="4">
    <source>
        <dbReference type="ARBA" id="ARBA00023134"/>
    </source>
</evidence>
<evidence type="ECO:0000256" key="5">
    <source>
        <dbReference type="RuleBase" id="RU365059"/>
    </source>
</evidence>
<keyword evidence="8" id="KW-1185">Reference proteome</keyword>
<evidence type="ECO:0000256" key="1">
    <source>
        <dbReference type="ARBA" id="ARBA00005290"/>
    </source>
</evidence>
<dbReference type="Pfam" id="PF03029">
    <property type="entry name" value="ATP_bind_1"/>
    <property type="match status" value="1"/>
</dbReference>
<dbReference type="Gene3D" id="3.40.50.300">
    <property type="entry name" value="P-loop containing nucleotide triphosphate hydrolases"/>
    <property type="match status" value="1"/>
</dbReference>
<keyword evidence="3 5" id="KW-0378">Hydrolase</keyword>
<evidence type="ECO:0000313" key="8">
    <source>
        <dbReference type="Proteomes" id="UP001456524"/>
    </source>
</evidence>
<evidence type="ECO:0000256" key="2">
    <source>
        <dbReference type="ARBA" id="ARBA00022741"/>
    </source>
</evidence>
<organism evidence="7 8">
    <name type="scientific">Phyllosticta citrichinensis</name>
    <dbReference type="NCBI Taxonomy" id="1130410"/>
    <lineage>
        <taxon>Eukaryota</taxon>
        <taxon>Fungi</taxon>
        <taxon>Dikarya</taxon>
        <taxon>Ascomycota</taxon>
        <taxon>Pezizomycotina</taxon>
        <taxon>Dothideomycetes</taxon>
        <taxon>Dothideomycetes incertae sedis</taxon>
        <taxon>Botryosphaeriales</taxon>
        <taxon>Phyllostictaceae</taxon>
        <taxon>Phyllosticta</taxon>
    </lineage>
</organism>
<feature type="region of interest" description="Disordered" evidence="6">
    <location>
        <begin position="332"/>
        <end position="362"/>
    </location>
</feature>
<comment type="similarity">
    <text evidence="1 5">Belongs to the GPN-loop GTPase family.</text>
</comment>
<evidence type="ECO:0000256" key="3">
    <source>
        <dbReference type="ARBA" id="ARBA00022801"/>
    </source>
</evidence>
<gene>
    <name evidence="7" type="ORF">IWX90DRAFT_438902</name>
</gene>
<dbReference type="CDD" id="cd17871">
    <property type="entry name" value="GPN2"/>
    <property type="match status" value="1"/>
</dbReference>
<dbReference type="InterPro" id="IPR004130">
    <property type="entry name" value="Gpn"/>
</dbReference>
<comment type="caution">
    <text evidence="7">The sequence shown here is derived from an EMBL/GenBank/DDBJ whole genome shotgun (WGS) entry which is preliminary data.</text>
</comment>
<reference evidence="7 8" key="1">
    <citation type="journal article" date="2022" name="G3 (Bethesda)">
        <title>Enemy or ally: a genomic approach to elucidate the lifestyle of Phyllosticta citrichinaensis.</title>
        <authorList>
            <person name="Buijs V.A."/>
            <person name="Groenewald J.Z."/>
            <person name="Haridas S."/>
            <person name="LaButti K.M."/>
            <person name="Lipzen A."/>
            <person name="Martin F.M."/>
            <person name="Barry K."/>
            <person name="Grigoriev I.V."/>
            <person name="Crous P.W."/>
            <person name="Seidl M.F."/>
        </authorList>
    </citation>
    <scope>NUCLEOTIDE SEQUENCE [LARGE SCALE GENOMIC DNA]</scope>
    <source>
        <strain evidence="7 8">CBS 129764</strain>
    </source>
</reference>
<protein>
    <recommendedName>
        <fullName evidence="5">GPN-loop GTPase 2</fullName>
    </recommendedName>
</protein>
<feature type="compositionally biased region" description="Acidic residues" evidence="6">
    <location>
        <begin position="222"/>
        <end position="233"/>
    </location>
</feature>
<accession>A0ABR1XNS9</accession>
<sequence length="391" mass="43975">MPFAQLVIGSPGAGKSTYCNGMHQFMSAIGRKCSVVNLDPANDQTTYPAALDVRDLVTVEEVMEAEELGPNGGMIYAVEELEHNLEWLEQGLKELGDDYVLFDCPGQVELFTHHTSLRHIFFRLEKLGYRLVVIQLTDSFVISQPSLYISALLLALRGMLQMDLSHINVLTKIDNLRNYPDLPFNLDFYTEVQTLDYLIPHLEAEQGARFGGQAPAKHKDDDGDEDLADADDLEPLKPKSKFSALNNAICEMIDSFGLLAFHTLAVEDKQSMMALLRAIDRAGGYAFGASEGVNDTVWQVAMREGVGMMEPRDIQERWLERRDEFDELERAQWKKEAEDQRPQTGPQVVRKEDDETPPQKAFEDMSLEEMEALGKDAIKDKDSGINVVRKG</sequence>
<evidence type="ECO:0000256" key="6">
    <source>
        <dbReference type="SAM" id="MobiDB-lite"/>
    </source>
</evidence>
<dbReference type="InterPro" id="IPR027417">
    <property type="entry name" value="P-loop_NTPase"/>
</dbReference>
<comment type="function">
    <text evidence="5">Small GTPase required for proper localization of RNA polymerase II and III (RNAPII and RNAPIII). May act at an RNAP assembly step prior to nuclear import.</text>
</comment>
<keyword evidence="2 5" id="KW-0547">Nucleotide-binding</keyword>
<dbReference type="PANTHER" id="PTHR21231:SF3">
    <property type="entry name" value="GPN-LOOP GTPASE 2"/>
    <property type="match status" value="1"/>
</dbReference>
<dbReference type="PANTHER" id="PTHR21231">
    <property type="entry name" value="XPA-BINDING PROTEIN 1-RELATED"/>
    <property type="match status" value="1"/>
</dbReference>
<dbReference type="EMBL" id="JBBWUH010000007">
    <property type="protein sequence ID" value="KAK8161858.1"/>
    <property type="molecule type" value="Genomic_DNA"/>
</dbReference>